<dbReference type="EMBL" id="CP033433">
    <property type="protein sequence ID" value="AYQ71469.1"/>
    <property type="molecule type" value="Genomic_DNA"/>
</dbReference>
<evidence type="ECO:0000259" key="14">
    <source>
        <dbReference type="Pfam" id="PF17941"/>
    </source>
</evidence>
<evidence type="ECO:0000256" key="7">
    <source>
        <dbReference type="ARBA" id="ARBA00022842"/>
    </source>
</evidence>
<comment type="function">
    <text evidence="8 9">Catalyzes the reversible transfer of the terminal phosphate of ATP to form a long-chain polyphosphate (polyP).</text>
</comment>
<dbReference type="InterPro" id="IPR024953">
    <property type="entry name" value="PP_kinase_middle"/>
</dbReference>
<sequence>MQGESRMKRALVRSSSGYAKKYINRDLSWLEFNRRVLEEAEDASTPLLERLQFLAITSSNLDEFMGVRVAGLKDQRKAGLNKTDFTGYTPQGLIKRVMKRTGRFVRDQYRTYRELMRLLSKEGASIVSWEELTPSQGEAMKTYFQDIVYPVLTPMAVDISRPFPLVHSREVYLAVVLRPLNPIPRTDERNFCAIVQVPSILPRTVLVPGRRNSRKQSYLLLEDLIKQHIGLLFSGYETEAVHAFRITRNSDLTLNEEEAEDLLLELEKELRRRRRGLPVRLEIEKGMHPSALEMLKDELELDDDIFEIDGPLDLSFLSKFSGLLTGYDHLRYPKVEPAYPAEFEDDDMLAVIRERDVLVYHPYESFEVVNDFLIDAAMDPDVLAIKMTLYRVDAHSVLVQALVRAAESGKQVTVVVEIKARFDEERNIAWARQLEKAGCHVVYGLAGLKTHAKVTLVVRREAGTLRRYVHVGTGNYNESTAKLYTDAGLFTCHPDIGADASALFNEMTGYSTPHDWKAFAVAPDALKPKLFDLIDREIANAREGMPAWITAKMNSLSNQEMIDKLYEASQAGVKIELIVRGVCCLRPGVPGLSENIRIVSIVDRFLEHSRILAVAAGGAEEVYISSADWMTRNLTRRVEVMCPVYDRGLREMLLSLLRLNLNDNVKARELKPGAGYERVTLEGIPLRSQFESADIPLWKTVGMRISANERIAPE</sequence>
<dbReference type="InterPro" id="IPR025200">
    <property type="entry name" value="PPK_C_dom2"/>
</dbReference>
<evidence type="ECO:0000313" key="16">
    <source>
        <dbReference type="Proteomes" id="UP000269097"/>
    </source>
</evidence>
<dbReference type="PANTHER" id="PTHR30218">
    <property type="entry name" value="POLYPHOSPHATE KINASE"/>
    <property type="match status" value="1"/>
</dbReference>
<dbReference type="GO" id="GO:0009358">
    <property type="term" value="C:polyphosphate kinase complex"/>
    <property type="evidence" value="ECO:0007669"/>
    <property type="project" value="InterPro"/>
</dbReference>
<dbReference type="PIRSF" id="PIRSF015589">
    <property type="entry name" value="PP_kinase"/>
    <property type="match status" value="1"/>
</dbReference>
<evidence type="ECO:0000256" key="8">
    <source>
        <dbReference type="HAMAP-Rule" id="MF_00347"/>
    </source>
</evidence>
<protein>
    <recommendedName>
        <fullName evidence="8 9">Polyphosphate kinase</fullName>
        <ecNumber evidence="8 9">2.7.4.1</ecNumber>
    </recommendedName>
    <alternativeName>
        <fullName evidence="8">ATP-polyphosphate phosphotransferase</fullName>
    </alternativeName>
    <alternativeName>
        <fullName evidence="8">Polyphosphoric acid kinase</fullName>
    </alternativeName>
</protein>
<feature type="domain" description="Polyphosphate kinase C-terminal" evidence="14">
    <location>
        <begin position="348"/>
        <end position="512"/>
    </location>
</feature>
<evidence type="ECO:0000256" key="4">
    <source>
        <dbReference type="ARBA" id="ARBA00022741"/>
    </source>
</evidence>
<dbReference type="InterPro" id="IPR036830">
    <property type="entry name" value="PP_kinase_middle_dom_sf"/>
</dbReference>
<dbReference type="GO" id="GO:0005524">
    <property type="term" value="F:ATP binding"/>
    <property type="evidence" value="ECO:0007669"/>
    <property type="project" value="UniProtKB-KW"/>
</dbReference>
<evidence type="ECO:0000259" key="13">
    <source>
        <dbReference type="Pfam" id="PF13090"/>
    </source>
</evidence>
<keyword evidence="3 8" id="KW-0479">Metal-binding</keyword>
<feature type="active site" description="Phosphohistidine intermediate" evidence="8">
    <location>
        <position position="451"/>
    </location>
</feature>
<dbReference type="InterPro" id="IPR036832">
    <property type="entry name" value="PPK_N_dom_sf"/>
</dbReference>
<feature type="binding site" evidence="8">
    <location>
        <position position="391"/>
    </location>
    <ligand>
        <name>Mg(2+)</name>
        <dbReference type="ChEBI" id="CHEBI:18420"/>
    </ligand>
</feature>
<feature type="coiled-coil region" evidence="10">
    <location>
        <begin position="249"/>
        <end position="276"/>
    </location>
</feature>
<dbReference type="KEGG" id="coh:EAV92_02035"/>
<keyword evidence="16" id="KW-1185">Reference proteome</keyword>
<keyword evidence="2 8" id="KW-0808">Transferase</keyword>
<feature type="domain" description="Polyphosphate kinase N-terminal" evidence="12">
    <location>
        <begin position="22"/>
        <end position="126"/>
    </location>
</feature>
<dbReference type="Gene3D" id="3.30.1840.10">
    <property type="entry name" value="Polyphosphate kinase middle domain"/>
    <property type="match status" value="1"/>
</dbReference>
<dbReference type="NCBIfam" id="TIGR03705">
    <property type="entry name" value="poly_P_kin"/>
    <property type="match status" value="1"/>
</dbReference>
<evidence type="ECO:0000259" key="11">
    <source>
        <dbReference type="Pfam" id="PF02503"/>
    </source>
</evidence>
<evidence type="ECO:0000256" key="6">
    <source>
        <dbReference type="ARBA" id="ARBA00022840"/>
    </source>
</evidence>
<dbReference type="InterPro" id="IPR025198">
    <property type="entry name" value="PPK_N_dom"/>
</dbReference>
<keyword evidence="4 8" id="KW-0547">Nucleotide-binding</keyword>
<feature type="binding site" evidence="8">
    <location>
        <position position="421"/>
    </location>
    <ligand>
        <name>Mg(2+)</name>
        <dbReference type="ChEBI" id="CHEBI:18420"/>
    </ligand>
</feature>
<comment type="catalytic activity">
    <reaction evidence="8 9">
        <text>[phosphate](n) + ATP = [phosphate](n+1) + ADP</text>
        <dbReference type="Rhea" id="RHEA:19573"/>
        <dbReference type="Rhea" id="RHEA-COMP:9859"/>
        <dbReference type="Rhea" id="RHEA-COMP:14280"/>
        <dbReference type="ChEBI" id="CHEBI:16838"/>
        <dbReference type="ChEBI" id="CHEBI:30616"/>
        <dbReference type="ChEBI" id="CHEBI:456216"/>
        <dbReference type="EC" id="2.7.4.1"/>
    </reaction>
</comment>
<dbReference type="Pfam" id="PF13089">
    <property type="entry name" value="PP_kinase_N"/>
    <property type="match status" value="1"/>
</dbReference>
<proteinExistence type="inferred from homology"/>
<keyword evidence="5 8" id="KW-0418">Kinase</keyword>
<comment type="similarity">
    <text evidence="8 9">Belongs to the polyphosphate kinase 1 (PPK1) family.</text>
</comment>
<feature type="binding site" evidence="8">
    <location>
        <position position="484"/>
    </location>
    <ligand>
        <name>ATP</name>
        <dbReference type="ChEBI" id="CHEBI:30616"/>
    </ligand>
</feature>
<dbReference type="EC" id="2.7.4.1" evidence="8 9"/>
<dbReference type="NCBIfam" id="NF003917">
    <property type="entry name" value="PRK05443.1-1"/>
    <property type="match status" value="1"/>
</dbReference>
<gene>
    <name evidence="15" type="primary">ppk1</name>
    <name evidence="8" type="synonym">ppk</name>
    <name evidence="15" type="ORF">EAV92_02035</name>
</gene>
<dbReference type="Gene3D" id="3.30.870.10">
    <property type="entry name" value="Endonuclease Chain A"/>
    <property type="match status" value="2"/>
</dbReference>
<evidence type="ECO:0000256" key="9">
    <source>
        <dbReference type="RuleBase" id="RU003800"/>
    </source>
</evidence>
<organism evidence="15 16">
    <name type="scientific">Cohnella candidum</name>
    <dbReference type="NCBI Taxonomy" id="2674991"/>
    <lineage>
        <taxon>Bacteria</taxon>
        <taxon>Bacillati</taxon>
        <taxon>Bacillota</taxon>
        <taxon>Bacilli</taxon>
        <taxon>Bacillales</taxon>
        <taxon>Paenibacillaceae</taxon>
        <taxon>Cohnella</taxon>
    </lineage>
</organism>
<dbReference type="NCBIfam" id="NF003921">
    <property type="entry name" value="PRK05443.2-2"/>
    <property type="match status" value="1"/>
</dbReference>
<dbReference type="InterPro" id="IPR041108">
    <property type="entry name" value="PP_kinase_C_1"/>
</dbReference>
<evidence type="ECO:0000256" key="2">
    <source>
        <dbReference type="ARBA" id="ARBA00022679"/>
    </source>
</evidence>
<feature type="binding site" evidence="8">
    <location>
        <position position="60"/>
    </location>
    <ligand>
        <name>ATP</name>
        <dbReference type="ChEBI" id="CHEBI:30616"/>
    </ligand>
</feature>
<name>A0A3G3JVD5_9BACL</name>
<evidence type="ECO:0000256" key="10">
    <source>
        <dbReference type="SAM" id="Coils"/>
    </source>
</evidence>
<keyword evidence="7 8" id="KW-0460">Magnesium</keyword>
<evidence type="ECO:0000256" key="3">
    <source>
        <dbReference type="ARBA" id="ARBA00022723"/>
    </source>
</evidence>
<comment type="cofactor">
    <cofactor evidence="8">
        <name>Mg(2+)</name>
        <dbReference type="ChEBI" id="CHEBI:18420"/>
    </cofactor>
</comment>
<comment type="PTM">
    <text evidence="8 9">An intermediate of this reaction is the autophosphorylated ppk in which a phosphate is covalently linked to a histidine residue through a N-P bond.</text>
</comment>
<feature type="binding site" evidence="8">
    <location>
        <position position="580"/>
    </location>
    <ligand>
        <name>ATP</name>
        <dbReference type="ChEBI" id="CHEBI:30616"/>
    </ligand>
</feature>
<dbReference type="FunFam" id="3.30.870.10:FF:000001">
    <property type="entry name" value="Polyphosphate kinase"/>
    <property type="match status" value="1"/>
</dbReference>
<dbReference type="PANTHER" id="PTHR30218:SF0">
    <property type="entry name" value="POLYPHOSPHATE KINASE"/>
    <property type="match status" value="1"/>
</dbReference>
<dbReference type="Pfam" id="PF17941">
    <property type="entry name" value="PP_kinase_C_1"/>
    <property type="match status" value="1"/>
</dbReference>
<feature type="domain" description="Polyphosphate kinase C-terminal" evidence="13">
    <location>
        <begin position="520"/>
        <end position="680"/>
    </location>
</feature>
<dbReference type="SUPFAM" id="SSF56024">
    <property type="entry name" value="Phospholipase D/nuclease"/>
    <property type="match status" value="2"/>
</dbReference>
<keyword evidence="10" id="KW-0175">Coiled coil</keyword>
<dbReference type="CDD" id="cd09168">
    <property type="entry name" value="PLDc_PaPPK1_C2_like"/>
    <property type="match status" value="1"/>
</dbReference>
<evidence type="ECO:0000259" key="12">
    <source>
        <dbReference type="Pfam" id="PF13089"/>
    </source>
</evidence>
<dbReference type="CDD" id="cd09165">
    <property type="entry name" value="PLDc_PaPPK1_C1_like"/>
    <property type="match status" value="1"/>
</dbReference>
<feature type="domain" description="Polyphosphate kinase middle" evidence="11">
    <location>
        <begin position="136"/>
        <end position="320"/>
    </location>
</feature>
<dbReference type="SUPFAM" id="SSF143724">
    <property type="entry name" value="PHP14-like"/>
    <property type="match status" value="1"/>
</dbReference>
<dbReference type="Gene3D" id="1.20.58.310">
    <property type="entry name" value="Polyphosphate kinase N-terminal domain"/>
    <property type="match status" value="1"/>
</dbReference>
<dbReference type="GO" id="GO:0046872">
    <property type="term" value="F:metal ion binding"/>
    <property type="evidence" value="ECO:0007669"/>
    <property type="project" value="UniProtKB-KW"/>
</dbReference>
<evidence type="ECO:0000313" key="15">
    <source>
        <dbReference type="EMBL" id="AYQ71469.1"/>
    </source>
</evidence>
<accession>A0A3G3JVD5</accession>
<evidence type="ECO:0000256" key="1">
    <source>
        <dbReference type="ARBA" id="ARBA00022553"/>
    </source>
</evidence>
<dbReference type="Pfam" id="PF02503">
    <property type="entry name" value="PP_kinase"/>
    <property type="match status" value="1"/>
</dbReference>
<keyword evidence="1 8" id="KW-0597">Phosphoprotein</keyword>
<dbReference type="Proteomes" id="UP000269097">
    <property type="component" value="Chromosome"/>
</dbReference>
<dbReference type="InterPro" id="IPR003414">
    <property type="entry name" value="PP_kinase"/>
</dbReference>
<dbReference type="AlphaFoldDB" id="A0A3G3JVD5"/>
<dbReference type="GO" id="GO:0006799">
    <property type="term" value="P:polyphosphate biosynthetic process"/>
    <property type="evidence" value="ECO:0007669"/>
    <property type="project" value="UniProtKB-UniRule"/>
</dbReference>
<dbReference type="Pfam" id="PF13090">
    <property type="entry name" value="PP_kinase_C"/>
    <property type="match status" value="1"/>
</dbReference>
<reference evidence="15 16" key="1">
    <citation type="submission" date="2018-10" db="EMBL/GenBank/DDBJ databases">
        <title>Genome Sequence of Cohnella sp.</title>
        <authorList>
            <person name="Srinivasan S."/>
            <person name="Kim M.K."/>
        </authorList>
    </citation>
    <scope>NUCLEOTIDE SEQUENCE [LARGE SCALE GENOMIC DNA]</scope>
    <source>
        <strain evidence="15 16">18JY8-7</strain>
    </source>
</reference>
<dbReference type="HAMAP" id="MF_00347">
    <property type="entry name" value="Polyphosphate_kinase"/>
    <property type="match status" value="1"/>
</dbReference>
<dbReference type="SUPFAM" id="SSF140356">
    <property type="entry name" value="PPK N-terminal domain-like"/>
    <property type="match status" value="1"/>
</dbReference>
<feature type="binding site" evidence="8">
    <location>
        <position position="608"/>
    </location>
    <ligand>
        <name>ATP</name>
        <dbReference type="ChEBI" id="CHEBI:30616"/>
    </ligand>
</feature>
<keyword evidence="6 8" id="KW-0067">ATP-binding</keyword>
<evidence type="ECO:0000256" key="5">
    <source>
        <dbReference type="ARBA" id="ARBA00022777"/>
    </source>
</evidence>
<dbReference type="NCBIfam" id="NF003918">
    <property type="entry name" value="PRK05443.1-2"/>
    <property type="match status" value="1"/>
</dbReference>
<dbReference type="GO" id="GO:0008976">
    <property type="term" value="F:polyphosphate kinase activity"/>
    <property type="evidence" value="ECO:0007669"/>
    <property type="project" value="UniProtKB-UniRule"/>
</dbReference>